<sequence>MMVFAPAVEVIATVIACIWRSQHRLKSAVDPFPYRDDALASKNTKKIVLPPTGRIFPSYSLTEGHRSVYPEDCAKGELLYQPGRRKSVSTMRGMRRSEVELTSP</sequence>
<evidence type="ECO:0000256" key="1">
    <source>
        <dbReference type="SAM" id="MobiDB-lite"/>
    </source>
</evidence>
<gene>
    <name evidence="2" type="ORF">ACOF00016_LOCUS17938</name>
</gene>
<proteinExistence type="predicted"/>
<reference evidence="2" key="1">
    <citation type="submission" date="2021-01" db="EMBL/GenBank/DDBJ databases">
        <authorList>
            <person name="Corre E."/>
            <person name="Pelletier E."/>
            <person name="Niang G."/>
            <person name="Scheremetjew M."/>
            <person name="Finn R."/>
            <person name="Kale V."/>
            <person name="Holt S."/>
            <person name="Cochrane G."/>
            <person name="Meng A."/>
            <person name="Brown T."/>
            <person name="Cohen L."/>
        </authorList>
    </citation>
    <scope>NUCLEOTIDE SEQUENCE</scope>
    <source>
        <strain evidence="2">CCMP127</strain>
    </source>
</reference>
<organism evidence="2">
    <name type="scientific">Amphora coffeiformis</name>
    <dbReference type="NCBI Taxonomy" id="265554"/>
    <lineage>
        <taxon>Eukaryota</taxon>
        <taxon>Sar</taxon>
        <taxon>Stramenopiles</taxon>
        <taxon>Ochrophyta</taxon>
        <taxon>Bacillariophyta</taxon>
        <taxon>Bacillariophyceae</taxon>
        <taxon>Bacillariophycidae</taxon>
        <taxon>Thalassiophysales</taxon>
        <taxon>Catenulaceae</taxon>
        <taxon>Amphora</taxon>
    </lineage>
</organism>
<name>A0A7S3LF46_9STRA</name>
<protein>
    <submittedName>
        <fullName evidence="2">Uncharacterized protein</fullName>
    </submittedName>
</protein>
<dbReference type="AlphaFoldDB" id="A0A7S3LF46"/>
<feature type="compositionally biased region" description="Basic and acidic residues" evidence="1">
    <location>
        <begin position="95"/>
        <end position="104"/>
    </location>
</feature>
<accession>A0A7S3LF46</accession>
<feature type="region of interest" description="Disordered" evidence="1">
    <location>
        <begin position="84"/>
        <end position="104"/>
    </location>
</feature>
<dbReference type="EMBL" id="HBIM01024220">
    <property type="protein sequence ID" value="CAE0421295.1"/>
    <property type="molecule type" value="Transcribed_RNA"/>
</dbReference>
<evidence type="ECO:0000313" key="2">
    <source>
        <dbReference type="EMBL" id="CAE0421295.1"/>
    </source>
</evidence>